<dbReference type="AlphaFoldDB" id="A0A6M3L708"/>
<name>A0A6M3L708_9ZZZZ</name>
<organism evidence="1">
    <name type="scientific">viral metagenome</name>
    <dbReference type="NCBI Taxonomy" id="1070528"/>
    <lineage>
        <taxon>unclassified sequences</taxon>
        <taxon>metagenomes</taxon>
        <taxon>organismal metagenomes</taxon>
    </lineage>
</organism>
<proteinExistence type="predicted"/>
<sequence length="94" mass="10142">MAEWTFTVGRPKANKSAVQNQLWEVTQVGENKINNYAGPDNPAIKVMASVASIGPANVEDISKDCGLGKDVVILHLRNLSAVKPPFVRLMPVKG</sequence>
<evidence type="ECO:0000313" key="1">
    <source>
        <dbReference type="EMBL" id="QJA89602.1"/>
    </source>
</evidence>
<accession>A0A6M3L708</accession>
<gene>
    <name evidence="1" type="ORF">MM415B02525_0004</name>
</gene>
<dbReference type="EMBL" id="MT142856">
    <property type="protein sequence ID" value="QJA89602.1"/>
    <property type="molecule type" value="Genomic_DNA"/>
</dbReference>
<protein>
    <submittedName>
        <fullName evidence="1">Uncharacterized protein</fullName>
    </submittedName>
</protein>
<reference evidence="1" key="1">
    <citation type="submission" date="2020-03" db="EMBL/GenBank/DDBJ databases">
        <title>The deep terrestrial virosphere.</title>
        <authorList>
            <person name="Holmfeldt K."/>
            <person name="Nilsson E."/>
            <person name="Simone D."/>
            <person name="Lopez-Fernandez M."/>
            <person name="Wu X."/>
            <person name="de Brujin I."/>
            <person name="Lundin D."/>
            <person name="Andersson A."/>
            <person name="Bertilsson S."/>
            <person name="Dopson M."/>
        </authorList>
    </citation>
    <scope>NUCLEOTIDE SEQUENCE</scope>
    <source>
        <strain evidence="1">MM415B02525</strain>
    </source>
</reference>